<evidence type="ECO:0000313" key="2">
    <source>
        <dbReference type="EMBL" id="PGG96496.1"/>
    </source>
</evidence>
<dbReference type="Proteomes" id="UP000223968">
    <property type="component" value="Unassembled WGS sequence"/>
</dbReference>
<name>A0A2B7WIP3_9EURO</name>
<dbReference type="InterPro" id="IPR010730">
    <property type="entry name" value="HET"/>
</dbReference>
<feature type="domain" description="Heterokaryon incompatibility" evidence="1">
    <location>
        <begin position="185"/>
        <end position="338"/>
    </location>
</feature>
<dbReference type="PANTHER" id="PTHR33112">
    <property type="entry name" value="DOMAIN PROTEIN, PUTATIVE-RELATED"/>
    <property type="match status" value="1"/>
</dbReference>
<accession>A0A2B7WIP3</accession>
<sequence length="644" mass="72372">MERFGCPCYMVWQREALGGVCPDWETEKSFADILLAAGFPVVVHLEFGSTSSLPTLNRAQILEVIGLEVPEGQTMEMGFTLTKPSKPPVEVEIYRPVIPYKELTVGDIALSPLVQDMGYAEEIALHSGHQGCFIFIKEKVECCVKQHNCGKDGALPLLPDRVMWIESDNETRIRLLEPESIRAPYIALSYCWGPVSRDTFLTNAQTLDARKAGMEYKSLPPLFQDVVDIARALGIEYIWIDRLCIIQGDTKDFHSQAPKMGEIYGNATLTIAAASATSENDRILALRDKKWKSYNLSIDFNGISSIKLRVRRVSHTLGQQDAAHDYGKMATRAWVWQERLLASRTVFFTASALKFECRCHSVWEGYDEAHTSHSWSAQLDNVTHLAWAELVEEFMRRDVTRPYDRLPAMEAVMKRIEKSTGWAPFWGLWANALIESLCWSAKQNETSYKPKCQMNPGHYAPTWSWASVNGPISYSLIRPFAAVAQTDPQRWDLECRSLNGSSGTIRVAGHLILAQLNVTIERNVFYDSYGAEEDGLCCKYKIECPDEKEGFPIRADVALKPWSGNIGDQYVSTVIRAPYGEKPPESSWSGPCACILVAKTKWRALILLLGRSLRTPGAWERIAVADGFSLAAFSMSQRRTIDIV</sequence>
<organism evidence="2 3">
    <name type="scientific">Helicocarpus griseus UAMH5409</name>
    <dbReference type="NCBI Taxonomy" id="1447875"/>
    <lineage>
        <taxon>Eukaryota</taxon>
        <taxon>Fungi</taxon>
        <taxon>Dikarya</taxon>
        <taxon>Ascomycota</taxon>
        <taxon>Pezizomycotina</taxon>
        <taxon>Eurotiomycetes</taxon>
        <taxon>Eurotiomycetidae</taxon>
        <taxon>Onygenales</taxon>
        <taxon>Ajellomycetaceae</taxon>
        <taxon>Helicocarpus</taxon>
    </lineage>
</organism>
<gene>
    <name evidence="2" type="ORF">AJ79_09556</name>
</gene>
<evidence type="ECO:0000259" key="1">
    <source>
        <dbReference type="Pfam" id="PF06985"/>
    </source>
</evidence>
<reference evidence="2 3" key="1">
    <citation type="submission" date="2017-10" db="EMBL/GenBank/DDBJ databases">
        <title>Comparative genomics in systemic dimorphic fungi from Ajellomycetaceae.</title>
        <authorList>
            <person name="Munoz J.F."/>
            <person name="Mcewen J.G."/>
            <person name="Clay O.K."/>
            <person name="Cuomo C.A."/>
        </authorList>
    </citation>
    <scope>NUCLEOTIDE SEQUENCE [LARGE SCALE GENOMIC DNA]</scope>
    <source>
        <strain evidence="2 3">UAMH5409</strain>
    </source>
</reference>
<comment type="caution">
    <text evidence="2">The sequence shown here is derived from an EMBL/GenBank/DDBJ whole genome shotgun (WGS) entry which is preliminary data.</text>
</comment>
<dbReference type="EMBL" id="PDNB01000278">
    <property type="protein sequence ID" value="PGG96496.1"/>
    <property type="molecule type" value="Genomic_DNA"/>
</dbReference>
<protein>
    <recommendedName>
        <fullName evidence="1">Heterokaryon incompatibility domain-containing protein</fullName>
    </recommendedName>
</protein>
<proteinExistence type="predicted"/>
<dbReference type="OrthoDB" id="5362512at2759"/>
<dbReference type="Pfam" id="PF06985">
    <property type="entry name" value="HET"/>
    <property type="match status" value="1"/>
</dbReference>
<dbReference type="AlphaFoldDB" id="A0A2B7WIP3"/>
<evidence type="ECO:0000313" key="3">
    <source>
        <dbReference type="Proteomes" id="UP000223968"/>
    </source>
</evidence>
<keyword evidence="3" id="KW-1185">Reference proteome</keyword>
<dbReference type="PANTHER" id="PTHR33112:SF8">
    <property type="entry name" value="HETEROKARYON INCOMPATIBILITY DOMAIN-CONTAINING PROTEIN"/>
    <property type="match status" value="1"/>
</dbReference>